<name>A0A5N5X564_9EURO</name>
<organism evidence="2 3">
    <name type="scientific">Aspergillus leporis</name>
    <dbReference type="NCBI Taxonomy" id="41062"/>
    <lineage>
        <taxon>Eukaryota</taxon>
        <taxon>Fungi</taxon>
        <taxon>Dikarya</taxon>
        <taxon>Ascomycota</taxon>
        <taxon>Pezizomycotina</taxon>
        <taxon>Eurotiomycetes</taxon>
        <taxon>Eurotiomycetidae</taxon>
        <taxon>Eurotiales</taxon>
        <taxon>Aspergillaceae</taxon>
        <taxon>Aspergillus</taxon>
        <taxon>Aspergillus subgen. Circumdati</taxon>
    </lineage>
</organism>
<protein>
    <submittedName>
        <fullName evidence="2">Uncharacterized protein</fullName>
    </submittedName>
</protein>
<feature type="region of interest" description="Disordered" evidence="1">
    <location>
        <begin position="43"/>
        <end position="79"/>
    </location>
</feature>
<dbReference type="OrthoDB" id="4366245at2759"/>
<dbReference type="AlphaFoldDB" id="A0A5N5X564"/>
<accession>A0A5N5X564</accession>
<evidence type="ECO:0000256" key="1">
    <source>
        <dbReference type="SAM" id="MobiDB-lite"/>
    </source>
</evidence>
<dbReference type="EMBL" id="ML732198">
    <property type="protein sequence ID" value="KAB8075205.1"/>
    <property type="molecule type" value="Genomic_DNA"/>
</dbReference>
<sequence>MVPLNEGGARSQSKVNFDRKSLMFATQSRADLEPLAYQGAGTQEFSQPMTRPSSMAASETLHQSPASGTPSQEHRGNFI</sequence>
<keyword evidence="3" id="KW-1185">Reference proteome</keyword>
<reference evidence="2 3" key="1">
    <citation type="submission" date="2019-04" db="EMBL/GenBank/DDBJ databases">
        <title>Friends and foes A comparative genomics study of 23 Aspergillus species from section Flavi.</title>
        <authorList>
            <consortium name="DOE Joint Genome Institute"/>
            <person name="Kjaerbolling I."/>
            <person name="Vesth T."/>
            <person name="Frisvad J.C."/>
            <person name="Nybo J.L."/>
            <person name="Theobald S."/>
            <person name="Kildgaard S."/>
            <person name="Isbrandt T."/>
            <person name="Kuo A."/>
            <person name="Sato A."/>
            <person name="Lyhne E.K."/>
            <person name="Kogle M.E."/>
            <person name="Wiebenga A."/>
            <person name="Kun R.S."/>
            <person name="Lubbers R.J."/>
            <person name="Makela M.R."/>
            <person name="Barry K."/>
            <person name="Chovatia M."/>
            <person name="Clum A."/>
            <person name="Daum C."/>
            <person name="Haridas S."/>
            <person name="He G."/>
            <person name="LaButti K."/>
            <person name="Lipzen A."/>
            <person name="Mondo S."/>
            <person name="Riley R."/>
            <person name="Salamov A."/>
            <person name="Simmons B.A."/>
            <person name="Magnuson J.K."/>
            <person name="Henrissat B."/>
            <person name="Mortensen U.H."/>
            <person name="Larsen T.O."/>
            <person name="Devries R.P."/>
            <person name="Grigoriev I.V."/>
            <person name="Machida M."/>
            <person name="Baker S.E."/>
            <person name="Andersen M.R."/>
        </authorList>
    </citation>
    <scope>NUCLEOTIDE SEQUENCE [LARGE SCALE GENOMIC DNA]</scope>
    <source>
        <strain evidence="2 3">CBS 151.66</strain>
    </source>
</reference>
<dbReference type="Proteomes" id="UP000326565">
    <property type="component" value="Unassembled WGS sequence"/>
</dbReference>
<evidence type="ECO:0000313" key="3">
    <source>
        <dbReference type="Proteomes" id="UP000326565"/>
    </source>
</evidence>
<gene>
    <name evidence="2" type="ORF">BDV29DRAFT_172437</name>
</gene>
<feature type="compositionally biased region" description="Polar residues" evidence="1">
    <location>
        <begin position="43"/>
        <end position="71"/>
    </location>
</feature>
<evidence type="ECO:0000313" key="2">
    <source>
        <dbReference type="EMBL" id="KAB8075205.1"/>
    </source>
</evidence>
<proteinExistence type="predicted"/>